<organism evidence="2">
    <name type="scientific">Graphocephala atropunctata</name>
    <dbReference type="NCBI Taxonomy" id="36148"/>
    <lineage>
        <taxon>Eukaryota</taxon>
        <taxon>Metazoa</taxon>
        <taxon>Ecdysozoa</taxon>
        <taxon>Arthropoda</taxon>
        <taxon>Hexapoda</taxon>
        <taxon>Insecta</taxon>
        <taxon>Pterygota</taxon>
        <taxon>Neoptera</taxon>
        <taxon>Paraneoptera</taxon>
        <taxon>Hemiptera</taxon>
        <taxon>Auchenorrhyncha</taxon>
        <taxon>Membracoidea</taxon>
        <taxon>Cicadellidae</taxon>
        <taxon>Cicadellinae</taxon>
        <taxon>Cicadellini</taxon>
        <taxon>Graphocephala</taxon>
    </lineage>
</organism>
<feature type="compositionally biased region" description="Acidic residues" evidence="1">
    <location>
        <begin position="80"/>
        <end position="92"/>
    </location>
</feature>
<feature type="non-terminal residue" evidence="2">
    <location>
        <position position="130"/>
    </location>
</feature>
<proteinExistence type="predicted"/>
<feature type="region of interest" description="Disordered" evidence="1">
    <location>
        <begin position="46"/>
        <end position="95"/>
    </location>
</feature>
<sequence length="130" mass="14876">KLIVSLYCMMENDEENRILRLLDSVEKDADINEALQLERDDVRRLFPSENVNTDFEGEQDDDDEDNVHASDHNSDTNQSGEDEEEEVIEEPVIEGQGRIGNVVLNSQLQYIGKDQTSKWNYFPKSNVGKG</sequence>
<evidence type="ECO:0000256" key="1">
    <source>
        <dbReference type="SAM" id="MobiDB-lite"/>
    </source>
</evidence>
<feature type="non-terminal residue" evidence="2">
    <location>
        <position position="1"/>
    </location>
</feature>
<evidence type="ECO:0000313" key="2">
    <source>
        <dbReference type="EMBL" id="JAT17257.1"/>
    </source>
</evidence>
<name>A0A1B6L0L3_9HEMI</name>
<feature type="compositionally biased region" description="Acidic residues" evidence="1">
    <location>
        <begin position="55"/>
        <end position="65"/>
    </location>
</feature>
<dbReference type="EMBL" id="GEBQ01022720">
    <property type="protein sequence ID" value="JAT17257.1"/>
    <property type="molecule type" value="Transcribed_RNA"/>
</dbReference>
<accession>A0A1B6L0L3</accession>
<dbReference type="AlphaFoldDB" id="A0A1B6L0L3"/>
<gene>
    <name evidence="2" type="ORF">g.53200</name>
</gene>
<protein>
    <submittedName>
        <fullName evidence="2">Uncharacterized protein</fullName>
    </submittedName>
</protein>
<reference evidence="2" key="1">
    <citation type="submission" date="2015-11" db="EMBL/GenBank/DDBJ databases">
        <title>De novo transcriptome assembly of four potential Pierce s Disease insect vectors from Arizona vineyards.</title>
        <authorList>
            <person name="Tassone E.E."/>
        </authorList>
    </citation>
    <scope>NUCLEOTIDE SEQUENCE</scope>
</reference>